<proteinExistence type="predicted"/>
<dbReference type="Pfam" id="PF06294">
    <property type="entry name" value="CH_2"/>
    <property type="match status" value="1"/>
</dbReference>
<sequence length="573" mass="62792">MPIIGLPREVVKWLLSLDLSCTIKNVKRDFSNGFLVAEILSRYYPQDVQMHSYDTATGVTKKRDNWKLLEKVCKKRGFLMNNNEVESIIACTGDAIIPFLERLHRHLTNRGANGLRSLNGANGADAGFITRAVESAYTTTSGFDYESAPAFSPGAVSEGAFSPHSDGQFRSPSSVWESSPVQNDHQNDYPDWEQPGNTGQDTGRSNGVGGHQWNGSNGGGRGHERGMPYQADPSLPGSSVVAEFYSRTLGAGENGWHDSTPMSRPRGHENGVPSTSYDDETSPNGGYYSGGKRHVTWQRRGDPSAELRSEDSVLSSGSEANGTGRRGRKSGGVSGQRKGDTSPRVKITSGSMGEKKVPKPGGKGGAKGKNAVERARERERELKEKEEAAGGVRPSRKPVVMKPGERKADPSLYFRKTDRQMNFQPYTVDDFKKLQATGYVQLGKLGPDLETEELQAKKEKVERVKNFVNTIRPANVLQPVNARKTRVLEKPASSRQKALEFAKTISKPAPSNRTSGCSPPGRSEPFDERPDEPSELERLEAQHRQDQERVERPASDAPVKAALSDSKNDPNIL</sequence>
<dbReference type="Pfam" id="PF15261">
    <property type="entry name" value="JHY"/>
    <property type="match status" value="1"/>
</dbReference>
<accession>A0A1Y1IBM5</accession>
<dbReference type="GO" id="GO:0008017">
    <property type="term" value="F:microtubule binding"/>
    <property type="evidence" value="ECO:0000318"/>
    <property type="project" value="GO_Central"/>
</dbReference>
<dbReference type="OrthoDB" id="62528at2759"/>
<evidence type="ECO:0000313" key="4">
    <source>
        <dbReference type="Proteomes" id="UP000054558"/>
    </source>
</evidence>
<dbReference type="GO" id="GO:0005930">
    <property type="term" value="C:axoneme"/>
    <property type="evidence" value="ECO:0000318"/>
    <property type="project" value="GO_Central"/>
</dbReference>
<keyword evidence="4" id="KW-1185">Reference proteome</keyword>
<evidence type="ECO:0000313" key="3">
    <source>
        <dbReference type="EMBL" id="GAQ87973.1"/>
    </source>
</evidence>
<feature type="compositionally biased region" description="Gly residues" evidence="1">
    <location>
        <begin position="206"/>
        <end position="220"/>
    </location>
</feature>
<dbReference type="InterPro" id="IPR052111">
    <property type="entry name" value="Spermatogenesis_Ciliary_MAP"/>
</dbReference>
<name>A0A1Y1IBM5_KLENI</name>
<feature type="compositionally biased region" description="Basic and acidic residues" evidence="1">
    <location>
        <begin position="524"/>
        <end position="554"/>
    </location>
</feature>
<evidence type="ECO:0000256" key="1">
    <source>
        <dbReference type="SAM" id="MobiDB-lite"/>
    </source>
</evidence>
<dbReference type="FunFam" id="1.10.418.10:FF:000059">
    <property type="entry name" value="RIKEN cDNA 6430531B16 gene"/>
    <property type="match status" value="1"/>
</dbReference>
<dbReference type="Gene3D" id="1.10.418.10">
    <property type="entry name" value="Calponin-like domain"/>
    <property type="match status" value="1"/>
</dbReference>
<dbReference type="OMA" id="FIHSPSY"/>
<feature type="compositionally biased region" description="Polar residues" evidence="1">
    <location>
        <begin position="312"/>
        <end position="321"/>
    </location>
</feature>
<dbReference type="SUPFAM" id="SSF47576">
    <property type="entry name" value="Calponin-homology domain, CH-domain"/>
    <property type="match status" value="1"/>
</dbReference>
<dbReference type="InterPro" id="IPR027968">
    <property type="entry name" value="JHY"/>
</dbReference>
<dbReference type="Proteomes" id="UP000054558">
    <property type="component" value="Unassembled WGS sequence"/>
</dbReference>
<organism evidence="3 4">
    <name type="scientific">Klebsormidium nitens</name>
    <name type="common">Green alga</name>
    <name type="synonym">Ulothrix nitens</name>
    <dbReference type="NCBI Taxonomy" id="105231"/>
    <lineage>
        <taxon>Eukaryota</taxon>
        <taxon>Viridiplantae</taxon>
        <taxon>Streptophyta</taxon>
        <taxon>Klebsormidiophyceae</taxon>
        <taxon>Klebsormidiales</taxon>
        <taxon>Klebsormidiaceae</taxon>
        <taxon>Klebsormidium</taxon>
    </lineage>
</organism>
<dbReference type="STRING" id="105231.A0A1Y1IBM5"/>
<feature type="region of interest" description="Disordered" evidence="1">
    <location>
        <begin position="485"/>
        <end position="573"/>
    </location>
</feature>
<dbReference type="PROSITE" id="PS50021">
    <property type="entry name" value="CH"/>
    <property type="match status" value="1"/>
</dbReference>
<dbReference type="EMBL" id="DF237339">
    <property type="protein sequence ID" value="GAQ87973.1"/>
    <property type="molecule type" value="Genomic_DNA"/>
</dbReference>
<feature type="compositionally biased region" description="Basic and acidic residues" evidence="1">
    <location>
        <begin position="403"/>
        <end position="412"/>
    </location>
</feature>
<evidence type="ECO:0000259" key="2">
    <source>
        <dbReference type="PROSITE" id="PS50021"/>
    </source>
</evidence>
<reference evidence="3 4" key="1">
    <citation type="journal article" date="2014" name="Nat. Commun.">
        <title>Klebsormidium flaccidum genome reveals primary factors for plant terrestrial adaptation.</title>
        <authorList>
            <person name="Hori K."/>
            <person name="Maruyama F."/>
            <person name="Fujisawa T."/>
            <person name="Togashi T."/>
            <person name="Yamamoto N."/>
            <person name="Seo M."/>
            <person name="Sato S."/>
            <person name="Yamada T."/>
            <person name="Mori H."/>
            <person name="Tajima N."/>
            <person name="Moriyama T."/>
            <person name="Ikeuchi M."/>
            <person name="Watanabe M."/>
            <person name="Wada H."/>
            <person name="Kobayashi K."/>
            <person name="Saito M."/>
            <person name="Masuda T."/>
            <person name="Sasaki-Sekimoto Y."/>
            <person name="Mashiguchi K."/>
            <person name="Awai K."/>
            <person name="Shimojima M."/>
            <person name="Masuda S."/>
            <person name="Iwai M."/>
            <person name="Nobusawa T."/>
            <person name="Narise T."/>
            <person name="Kondo S."/>
            <person name="Saito H."/>
            <person name="Sato R."/>
            <person name="Murakawa M."/>
            <person name="Ihara Y."/>
            <person name="Oshima-Yamada Y."/>
            <person name="Ohtaka K."/>
            <person name="Satoh M."/>
            <person name="Sonobe K."/>
            <person name="Ishii M."/>
            <person name="Ohtani R."/>
            <person name="Kanamori-Sato M."/>
            <person name="Honoki R."/>
            <person name="Miyazaki D."/>
            <person name="Mochizuki H."/>
            <person name="Umetsu J."/>
            <person name="Higashi K."/>
            <person name="Shibata D."/>
            <person name="Kamiya Y."/>
            <person name="Sato N."/>
            <person name="Nakamura Y."/>
            <person name="Tabata S."/>
            <person name="Ida S."/>
            <person name="Kurokawa K."/>
            <person name="Ohta H."/>
        </authorList>
    </citation>
    <scope>NUCLEOTIDE SEQUENCE [LARGE SCALE GENOMIC DNA]</scope>
    <source>
        <strain evidence="3 4">NIES-2285</strain>
    </source>
</reference>
<dbReference type="InterPro" id="IPR010441">
    <property type="entry name" value="CH_2"/>
</dbReference>
<dbReference type="AlphaFoldDB" id="A0A1Y1IBM5"/>
<feature type="compositionally biased region" description="Basic and acidic residues" evidence="1">
    <location>
        <begin position="299"/>
        <end position="311"/>
    </location>
</feature>
<dbReference type="InterPro" id="IPR036872">
    <property type="entry name" value="CH_dom_sf"/>
</dbReference>
<dbReference type="PANTHER" id="PTHR12509">
    <property type="entry name" value="SPERMATOGENESIS-ASSOCIATED 4-RELATED"/>
    <property type="match status" value="1"/>
</dbReference>
<feature type="region of interest" description="Disordered" evidence="1">
    <location>
        <begin position="156"/>
        <end position="235"/>
    </location>
</feature>
<feature type="region of interest" description="Disordered" evidence="1">
    <location>
        <begin position="250"/>
        <end position="412"/>
    </location>
</feature>
<feature type="compositionally biased region" description="Polar residues" evidence="1">
    <location>
        <begin position="195"/>
        <end position="205"/>
    </location>
</feature>
<feature type="compositionally biased region" description="Basic and acidic residues" evidence="1">
    <location>
        <begin position="370"/>
        <end position="388"/>
    </location>
</feature>
<dbReference type="GO" id="GO:0051493">
    <property type="term" value="P:regulation of cytoskeleton organization"/>
    <property type="evidence" value="ECO:0000318"/>
    <property type="project" value="GO_Central"/>
</dbReference>
<feature type="domain" description="Calponin-homology (CH)" evidence="2">
    <location>
        <begin position="4"/>
        <end position="108"/>
    </location>
</feature>
<dbReference type="InterPro" id="IPR001715">
    <property type="entry name" value="CH_dom"/>
</dbReference>
<feature type="compositionally biased region" description="Polar residues" evidence="1">
    <location>
        <begin position="168"/>
        <end position="184"/>
    </location>
</feature>
<dbReference type="PANTHER" id="PTHR12509:SF8">
    <property type="entry name" value="SPERMATOGENESIS-ASSOCIATED PROTEIN 4"/>
    <property type="match status" value="1"/>
</dbReference>
<gene>
    <name evidence="3" type="ORF">KFL_003900130</name>
</gene>
<protein>
    <recommendedName>
        <fullName evidence="2">Calponin-homology (CH) domain-containing protein</fullName>
    </recommendedName>
</protein>